<dbReference type="EMBL" id="JBJUIK010000012">
    <property type="protein sequence ID" value="KAL3510227.1"/>
    <property type="molecule type" value="Genomic_DNA"/>
</dbReference>
<evidence type="ECO:0000313" key="3">
    <source>
        <dbReference type="Proteomes" id="UP001630127"/>
    </source>
</evidence>
<organism evidence="2 3">
    <name type="scientific">Cinchona calisaya</name>
    <dbReference type="NCBI Taxonomy" id="153742"/>
    <lineage>
        <taxon>Eukaryota</taxon>
        <taxon>Viridiplantae</taxon>
        <taxon>Streptophyta</taxon>
        <taxon>Embryophyta</taxon>
        <taxon>Tracheophyta</taxon>
        <taxon>Spermatophyta</taxon>
        <taxon>Magnoliopsida</taxon>
        <taxon>eudicotyledons</taxon>
        <taxon>Gunneridae</taxon>
        <taxon>Pentapetalae</taxon>
        <taxon>asterids</taxon>
        <taxon>lamiids</taxon>
        <taxon>Gentianales</taxon>
        <taxon>Rubiaceae</taxon>
        <taxon>Cinchonoideae</taxon>
        <taxon>Cinchoneae</taxon>
        <taxon>Cinchona</taxon>
    </lineage>
</organism>
<accession>A0ABD2YWL7</accession>
<feature type="compositionally biased region" description="Polar residues" evidence="1">
    <location>
        <begin position="163"/>
        <end position="176"/>
    </location>
</feature>
<name>A0ABD2YWL7_9GENT</name>
<comment type="caution">
    <text evidence="2">The sequence shown here is derived from an EMBL/GenBank/DDBJ whole genome shotgun (WGS) entry which is preliminary data.</text>
</comment>
<feature type="compositionally biased region" description="Basic and acidic residues" evidence="1">
    <location>
        <begin position="56"/>
        <end position="68"/>
    </location>
</feature>
<feature type="compositionally biased region" description="Basic and acidic residues" evidence="1">
    <location>
        <begin position="33"/>
        <end position="43"/>
    </location>
</feature>
<feature type="compositionally biased region" description="Basic and acidic residues" evidence="1">
    <location>
        <begin position="124"/>
        <end position="146"/>
    </location>
</feature>
<gene>
    <name evidence="2" type="ORF">ACH5RR_029628</name>
</gene>
<dbReference type="Proteomes" id="UP001630127">
    <property type="component" value="Unassembled WGS sequence"/>
</dbReference>
<sequence>MAYSTNFAGIKGISLIKWVLQKVYQGICAVDPQDGKGDTDTHSVQEFIQDSESDEVVSKEEMDNHSFEDCTSDEGSQRQGRSLDRNAMRANALENREESLSSSSGFLDESHNAKPKTVGAGSRGKLEDGENMPDREGTTVQKKIERQGSQPKLATDTGKQKSETAVISTSKKQPVSGTKPATEAIGTKSRLKQQDLPGTQLRQAKPNAVSRWIPPNKGSYFNSMHVSYPPSR</sequence>
<evidence type="ECO:0000313" key="2">
    <source>
        <dbReference type="EMBL" id="KAL3510227.1"/>
    </source>
</evidence>
<dbReference type="AlphaFoldDB" id="A0ABD2YWL7"/>
<protein>
    <submittedName>
        <fullName evidence="2">Uncharacterized protein</fullName>
    </submittedName>
</protein>
<feature type="region of interest" description="Disordered" evidence="1">
    <location>
        <begin position="31"/>
        <end position="232"/>
    </location>
</feature>
<keyword evidence="3" id="KW-1185">Reference proteome</keyword>
<proteinExistence type="predicted"/>
<reference evidence="2 3" key="1">
    <citation type="submission" date="2024-11" db="EMBL/GenBank/DDBJ databases">
        <title>A near-complete genome assembly of Cinchona calisaya.</title>
        <authorList>
            <person name="Lian D.C."/>
            <person name="Zhao X.W."/>
            <person name="Wei L."/>
        </authorList>
    </citation>
    <scope>NUCLEOTIDE SEQUENCE [LARGE SCALE GENOMIC DNA]</scope>
    <source>
        <tissue evidence="2">Nenye</tissue>
    </source>
</reference>
<evidence type="ECO:0000256" key="1">
    <source>
        <dbReference type="SAM" id="MobiDB-lite"/>
    </source>
</evidence>